<dbReference type="EMBL" id="VAUV01000002">
    <property type="protein sequence ID" value="TLD72374.1"/>
    <property type="molecule type" value="Genomic_DNA"/>
</dbReference>
<proteinExistence type="predicted"/>
<dbReference type="Proteomes" id="UP000306196">
    <property type="component" value="Unassembled WGS sequence"/>
</dbReference>
<accession>A0A5R8KJ89</accession>
<reference evidence="1 2" key="1">
    <citation type="submission" date="2019-05" db="EMBL/GenBank/DDBJ databases">
        <title>Verrucobacter flavum gen. nov., sp. nov. a new member of the family Verrucomicrobiaceae.</title>
        <authorList>
            <person name="Szuroczki S."/>
            <person name="Abbaszade G."/>
            <person name="Szabo A."/>
            <person name="Felfoldi T."/>
            <person name="Schumann P."/>
            <person name="Boka K."/>
            <person name="Keki Z."/>
            <person name="Toumi M."/>
            <person name="Toth E."/>
        </authorList>
    </citation>
    <scope>NUCLEOTIDE SEQUENCE [LARGE SCALE GENOMIC DNA]</scope>
    <source>
        <strain evidence="1 2">MG-N-17</strain>
    </source>
</reference>
<sequence>MAEGDMRFLLVDGHSVIHAWPELRQLHVRAAKRYLAREGLLKRMRLLQDLTGERVVVVFDGRGGKVSDEREAEGVQVFYSDDSISADGVIERLAAKYAQQVTLRVCTGDGMVWETVGALGAGWISPETLAYEVQLAEGDLGRRL</sequence>
<dbReference type="AlphaFoldDB" id="A0A5R8KJ89"/>
<comment type="caution">
    <text evidence="1">The sequence shown here is derived from an EMBL/GenBank/DDBJ whole genome shotgun (WGS) entry which is preliminary data.</text>
</comment>
<dbReference type="PANTHER" id="PTHR34547:SF1">
    <property type="entry name" value="YACP-LIKE NYN DOMAIN PROTEIN"/>
    <property type="match status" value="1"/>
</dbReference>
<name>A0A5R8KJ89_9BACT</name>
<keyword evidence="2" id="KW-1185">Reference proteome</keyword>
<dbReference type="OrthoDB" id="9792160at2"/>
<organism evidence="1 2">
    <name type="scientific">Phragmitibacter flavus</name>
    <dbReference type="NCBI Taxonomy" id="2576071"/>
    <lineage>
        <taxon>Bacteria</taxon>
        <taxon>Pseudomonadati</taxon>
        <taxon>Verrucomicrobiota</taxon>
        <taxon>Verrucomicrobiia</taxon>
        <taxon>Verrucomicrobiales</taxon>
        <taxon>Verrucomicrobiaceae</taxon>
        <taxon>Phragmitibacter</taxon>
    </lineage>
</organism>
<dbReference type="Pfam" id="PF05991">
    <property type="entry name" value="NYN_YacP"/>
    <property type="match status" value="1"/>
</dbReference>
<gene>
    <name evidence="1" type="ORF">FEM03_03180</name>
</gene>
<evidence type="ECO:0000313" key="2">
    <source>
        <dbReference type="Proteomes" id="UP000306196"/>
    </source>
</evidence>
<dbReference type="InterPro" id="IPR010298">
    <property type="entry name" value="YacP-like"/>
</dbReference>
<protein>
    <submittedName>
        <fullName evidence="1">NYN domain-containing protein</fullName>
    </submittedName>
</protein>
<dbReference type="PANTHER" id="PTHR34547">
    <property type="entry name" value="YACP-LIKE NYN DOMAIN PROTEIN"/>
    <property type="match status" value="1"/>
</dbReference>
<evidence type="ECO:0000313" key="1">
    <source>
        <dbReference type="EMBL" id="TLD72374.1"/>
    </source>
</evidence>